<organism evidence="11 12">
    <name type="scientific">Pseudanabaena cinerea FACHB-1277</name>
    <dbReference type="NCBI Taxonomy" id="2949581"/>
    <lineage>
        <taxon>Bacteria</taxon>
        <taxon>Bacillati</taxon>
        <taxon>Cyanobacteriota</taxon>
        <taxon>Cyanophyceae</taxon>
        <taxon>Pseudanabaenales</taxon>
        <taxon>Pseudanabaenaceae</taxon>
        <taxon>Pseudanabaena</taxon>
        <taxon>Pseudanabaena cinerea</taxon>
    </lineage>
</organism>
<evidence type="ECO:0000256" key="3">
    <source>
        <dbReference type="ARBA" id="ARBA00022722"/>
    </source>
</evidence>
<evidence type="ECO:0000256" key="4">
    <source>
        <dbReference type="ARBA" id="ARBA00022723"/>
    </source>
</evidence>
<evidence type="ECO:0000256" key="9">
    <source>
        <dbReference type="HAMAP-Rule" id="MF_01471"/>
    </source>
</evidence>
<evidence type="ECO:0000256" key="7">
    <source>
        <dbReference type="ARBA" id="ARBA00022842"/>
    </source>
</evidence>
<comment type="similarity">
    <text evidence="2 9 10">Belongs to the CRISPR-associated endoribonuclease Cas2 protein family.</text>
</comment>
<dbReference type="AlphaFoldDB" id="A0A926Z684"/>
<dbReference type="GO" id="GO:0043571">
    <property type="term" value="P:maintenance of CRISPR repeat elements"/>
    <property type="evidence" value="ECO:0007669"/>
    <property type="project" value="UniProtKB-UniRule"/>
</dbReference>
<dbReference type="SUPFAM" id="SSF143430">
    <property type="entry name" value="TTP0101/SSO1404-like"/>
    <property type="match status" value="1"/>
</dbReference>
<reference evidence="11" key="1">
    <citation type="journal article" date="2015" name="ISME J.">
        <title>Draft Genome Sequence of Streptomyces incarnatus NRRL8089, which Produces the Nucleoside Antibiotic Sinefungin.</title>
        <authorList>
            <person name="Oshima K."/>
            <person name="Hattori M."/>
            <person name="Shimizu H."/>
            <person name="Fukuda K."/>
            <person name="Nemoto M."/>
            <person name="Inagaki K."/>
            <person name="Tamura T."/>
        </authorList>
    </citation>
    <scope>NUCLEOTIDE SEQUENCE</scope>
    <source>
        <strain evidence="11">FACHB-1277</strain>
    </source>
</reference>
<gene>
    <name evidence="9 11" type="primary">cas2</name>
    <name evidence="11" type="ORF">H6F44_09805</name>
</gene>
<dbReference type="CDD" id="cd09725">
    <property type="entry name" value="Cas2_I_II_III"/>
    <property type="match status" value="1"/>
</dbReference>
<dbReference type="GO" id="GO:0046872">
    <property type="term" value="F:metal ion binding"/>
    <property type="evidence" value="ECO:0007669"/>
    <property type="project" value="UniProtKB-UniRule"/>
</dbReference>
<dbReference type="Pfam" id="PF09827">
    <property type="entry name" value="CRISPR_Cas2"/>
    <property type="match status" value="1"/>
</dbReference>
<keyword evidence="5 9" id="KW-0255">Endonuclease</keyword>
<evidence type="ECO:0000256" key="6">
    <source>
        <dbReference type="ARBA" id="ARBA00022801"/>
    </source>
</evidence>
<comment type="subunit">
    <text evidence="9">Homodimer, forms a heterotetramer with a Cas1 homodimer.</text>
</comment>
<evidence type="ECO:0000256" key="1">
    <source>
        <dbReference type="ARBA" id="ARBA00001946"/>
    </source>
</evidence>
<proteinExistence type="inferred from homology"/>
<name>A0A926Z684_9CYAN</name>
<reference evidence="11" key="2">
    <citation type="submission" date="2020-08" db="EMBL/GenBank/DDBJ databases">
        <authorList>
            <person name="Chen M."/>
            <person name="Teng W."/>
            <person name="Zhao L."/>
            <person name="Hu C."/>
            <person name="Zhou Y."/>
            <person name="Han B."/>
            <person name="Song L."/>
            <person name="Shu W."/>
        </authorList>
    </citation>
    <scope>NUCLEOTIDE SEQUENCE</scope>
    <source>
        <strain evidence="11">FACHB-1277</strain>
    </source>
</reference>
<dbReference type="HAMAP" id="MF_01471">
    <property type="entry name" value="Cas2"/>
    <property type="match status" value="1"/>
</dbReference>
<accession>A0A926Z684</accession>
<protein>
    <recommendedName>
        <fullName evidence="9">CRISPR-associated endoribonuclease Cas2</fullName>
        <ecNumber evidence="9">3.1.-.-</ecNumber>
    </recommendedName>
</protein>
<feature type="binding site" evidence="9">
    <location>
        <position position="12"/>
    </location>
    <ligand>
        <name>Mg(2+)</name>
        <dbReference type="ChEBI" id="CHEBI:18420"/>
        <note>catalytic</note>
    </ligand>
</feature>
<evidence type="ECO:0000256" key="5">
    <source>
        <dbReference type="ARBA" id="ARBA00022759"/>
    </source>
</evidence>
<comment type="function">
    <text evidence="9">CRISPR (clustered regularly interspaced short palindromic repeat), is an adaptive immune system that provides protection against mobile genetic elements (viruses, transposable elements and conjugative plasmids). CRISPR clusters contain sequences complementary to antecedent mobile elements and target invading nucleic acids. CRISPR clusters are transcribed and processed into CRISPR RNA (crRNA). Functions as a ssRNA-specific endoribonuclease. Involved in the integration of spacer DNA into the CRISPR cassette.</text>
</comment>
<keyword evidence="7 9" id="KW-0460">Magnesium</keyword>
<dbReference type="PIRSF" id="PIRSF032582">
    <property type="entry name" value="Cas2"/>
    <property type="match status" value="1"/>
</dbReference>
<keyword evidence="12" id="KW-1185">Reference proteome</keyword>
<dbReference type="PANTHER" id="PTHR34405">
    <property type="entry name" value="CRISPR-ASSOCIATED ENDORIBONUCLEASE CAS2"/>
    <property type="match status" value="1"/>
</dbReference>
<evidence type="ECO:0000313" key="11">
    <source>
        <dbReference type="EMBL" id="MBD2150410.1"/>
    </source>
</evidence>
<keyword evidence="6 9" id="KW-0378">Hydrolase</keyword>
<comment type="caution">
    <text evidence="11">The sequence shown here is derived from an EMBL/GenBank/DDBJ whole genome shotgun (WGS) entry which is preliminary data.</text>
</comment>
<evidence type="ECO:0000256" key="8">
    <source>
        <dbReference type="ARBA" id="ARBA00023118"/>
    </source>
</evidence>
<dbReference type="InterPro" id="IPR019199">
    <property type="entry name" value="Virulence_VapD/CRISPR_Cas2"/>
</dbReference>
<dbReference type="GO" id="GO:0004521">
    <property type="term" value="F:RNA endonuclease activity"/>
    <property type="evidence" value="ECO:0007669"/>
    <property type="project" value="UniProtKB-UniRule"/>
</dbReference>
<evidence type="ECO:0000256" key="2">
    <source>
        <dbReference type="ARBA" id="ARBA00009959"/>
    </source>
</evidence>
<evidence type="ECO:0000256" key="10">
    <source>
        <dbReference type="PIRNR" id="PIRNR032582"/>
    </source>
</evidence>
<dbReference type="Gene3D" id="3.30.70.240">
    <property type="match status" value="1"/>
</dbReference>
<dbReference type="EC" id="3.1.-.-" evidence="9"/>
<dbReference type="PANTHER" id="PTHR34405:SF3">
    <property type="entry name" value="CRISPR-ASSOCIATED ENDORIBONUCLEASE CAS2 3"/>
    <property type="match status" value="1"/>
</dbReference>
<dbReference type="GO" id="GO:0016787">
    <property type="term" value="F:hydrolase activity"/>
    <property type="evidence" value="ECO:0007669"/>
    <property type="project" value="UniProtKB-KW"/>
</dbReference>
<dbReference type="NCBIfam" id="TIGR01573">
    <property type="entry name" value="cas2"/>
    <property type="match status" value="1"/>
</dbReference>
<dbReference type="GO" id="GO:0051607">
    <property type="term" value="P:defense response to virus"/>
    <property type="evidence" value="ECO:0007669"/>
    <property type="project" value="UniProtKB-UniRule"/>
</dbReference>
<evidence type="ECO:0000313" key="12">
    <source>
        <dbReference type="Proteomes" id="UP000631421"/>
    </source>
</evidence>
<keyword evidence="4 9" id="KW-0479">Metal-binding</keyword>
<dbReference type="Proteomes" id="UP000631421">
    <property type="component" value="Unassembled WGS sequence"/>
</dbReference>
<sequence length="96" mass="11541">MDQNMLWLVCYDVTDDRRRLKLAKRLEQRCQRVQRSVFECPLSEAVLDKNLQKYWLPLLKLDEDNLRVYPLDETAKRRSRVFGGARPYEPPDFVIL</sequence>
<comment type="cofactor">
    <cofactor evidence="1 9">
        <name>Mg(2+)</name>
        <dbReference type="ChEBI" id="CHEBI:18420"/>
    </cofactor>
</comment>
<keyword evidence="8 9" id="KW-0051">Antiviral defense</keyword>
<dbReference type="InterPro" id="IPR021127">
    <property type="entry name" value="CRISPR_associated_Cas2"/>
</dbReference>
<keyword evidence="3 9" id="KW-0540">Nuclease</keyword>
<dbReference type="EMBL" id="JACJPY010000025">
    <property type="protein sequence ID" value="MBD2150410.1"/>
    <property type="molecule type" value="Genomic_DNA"/>
</dbReference>